<reference evidence="1" key="1">
    <citation type="submission" date="2021-01" db="EMBL/GenBank/DDBJ databases">
        <authorList>
            <person name="Corre E."/>
            <person name="Pelletier E."/>
            <person name="Niang G."/>
            <person name="Scheremetjew M."/>
            <person name="Finn R."/>
            <person name="Kale V."/>
            <person name="Holt S."/>
            <person name="Cochrane G."/>
            <person name="Meng A."/>
            <person name="Brown T."/>
            <person name="Cohen L."/>
        </authorList>
    </citation>
    <scope>NUCLEOTIDE SEQUENCE</scope>
    <source>
        <strain evidence="1">CCMP3328</strain>
    </source>
</reference>
<proteinExistence type="predicted"/>
<sequence length="105" mass="11802">MFVVSVCVRHWLNERRMADRRVLNKRDNNSLGLVPYELARLQNSRFDERRKEQPALIEVRSLPLLLLLSAGCDLGESCAIPGISGSLVVMASADDQAQPIAVRVW</sequence>
<name>A0A7R9WXE4_9STRA</name>
<gene>
    <name evidence="1" type="ORF">CAUS1442_LOCUS10805</name>
</gene>
<organism evidence="1">
    <name type="scientific">Craspedostauros australis</name>
    <dbReference type="NCBI Taxonomy" id="1486917"/>
    <lineage>
        <taxon>Eukaryota</taxon>
        <taxon>Sar</taxon>
        <taxon>Stramenopiles</taxon>
        <taxon>Ochrophyta</taxon>
        <taxon>Bacillariophyta</taxon>
        <taxon>Bacillariophyceae</taxon>
        <taxon>Bacillariophycidae</taxon>
        <taxon>Naviculales</taxon>
        <taxon>Naviculaceae</taxon>
        <taxon>Craspedostauros</taxon>
    </lineage>
</organism>
<dbReference type="AlphaFoldDB" id="A0A7R9WXE4"/>
<evidence type="ECO:0000313" key="1">
    <source>
        <dbReference type="EMBL" id="CAD8338672.1"/>
    </source>
</evidence>
<dbReference type="EMBL" id="HBEF01017395">
    <property type="protein sequence ID" value="CAD8338672.1"/>
    <property type="molecule type" value="Transcribed_RNA"/>
</dbReference>
<protein>
    <submittedName>
        <fullName evidence="1">Uncharacterized protein</fullName>
    </submittedName>
</protein>
<accession>A0A7R9WXE4</accession>